<organism evidence="2 3">
    <name type="scientific">Clostridium punense</name>
    <dbReference type="NCBI Taxonomy" id="1054297"/>
    <lineage>
        <taxon>Bacteria</taxon>
        <taxon>Bacillati</taxon>
        <taxon>Bacillota</taxon>
        <taxon>Clostridia</taxon>
        <taxon>Eubacteriales</taxon>
        <taxon>Clostridiaceae</taxon>
        <taxon>Clostridium</taxon>
    </lineage>
</organism>
<dbReference type="Proteomes" id="UP001519308">
    <property type="component" value="Unassembled WGS sequence"/>
</dbReference>
<keyword evidence="1" id="KW-0472">Membrane</keyword>
<sequence length="108" mass="11877">MENQELLNALMSDPEVRKLLVKLSKNENVSAALNNSYTQGAYYPNNYNNYCPPNNCNQNSGLFGSGLLFLLPLLFCFCGGGLNFGCGRGNNNCCCDPCSCCNCCEFWC</sequence>
<accession>A0ABS4JZT1</accession>
<evidence type="ECO:0000256" key="1">
    <source>
        <dbReference type="SAM" id="Phobius"/>
    </source>
</evidence>
<dbReference type="RefSeq" id="WP_021284512.1">
    <property type="nucleotide sequence ID" value="NZ_JAGGLL010000004.1"/>
</dbReference>
<reference evidence="2 3" key="1">
    <citation type="submission" date="2021-03" db="EMBL/GenBank/DDBJ databases">
        <title>Genomic Encyclopedia of Type Strains, Phase IV (KMG-IV): sequencing the most valuable type-strain genomes for metagenomic binning, comparative biology and taxonomic classification.</title>
        <authorList>
            <person name="Goeker M."/>
        </authorList>
    </citation>
    <scope>NUCLEOTIDE SEQUENCE [LARGE SCALE GENOMIC DNA]</scope>
    <source>
        <strain evidence="2 3">DSM 28650</strain>
    </source>
</reference>
<gene>
    <name evidence="2" type="ORF">J2Z44_000821</name>
</gene>
<evidence type="ECO:0000313" key="3">
    <source>
        <dbReference type="Proteomes" id="UP001519308"/>
    </source>
</evidence>
<dbReference type="EMBL" id="JAGGLL010000004">
    <property type="protein sequence ID" value="MBP2021037.1"/>
    <property type="molecule type" value="Genomic_DNA"/>
</dbReference>
<keyword evidence="1" id="KW-1133">Transmembrane helix</keyword>
<proteinExistence type="predicted"/>
<name>A0ABS4JZT1_9CLOT</name>
<evidence type="ECO:0008006" key="4">
    <source>
        <dbReference type="Google" id="ProtNLM"/>
    </source>
</evidence>
<evidence type="ECO:0000313" key="2">
    <source>
        <dbReference type="EMBL" id="MBP2021037.1"/>
    </source>
</evidence>
<comment type="caution">
    <text evidence="2">The sequence shown here is derived from an EMBL/GenBank/DDBJ whole genome shotgun (WGS) entry which is preliminary data.</text>
</comment>
<keyword evidence="1" id="KW-0812">Transmembrane</keyword>
<protein>
    <recommendedName>
        <fullName evidence="4">Heterocycloanthracin/sonorensin family bacteriocin</fullName>
    </recommendedName>
</protein>
<feature type="transmembrane region" description="Helical" evidence="1">
    <location>
        <begin position="62"/>
        <end position="82"/>
    </location>
</feature>
<keyword evidence="3" id="KW-1185">Reference proteome</keyword>